<keyword evidence="2" id="KW-0560">Oxidoreductase</keyword>
<sequence length="303" mass="32285">MSADKMESVSLMIAVTVFTPKSGRPKRVVGPQALRSYVPMLDHSRGHAGGSRVLASQLTEEGIGRATSLCFSRDGCSKLVLGDASLSELEETRSIIKREQPNAQVEIVNLDISDEASVDAFYARAVDNFGRVDFAANIADYEHAVQPVTALDEDDYEKSYTVNLRGIFLCQRAALRQMLKQESLPGLGRGSIVNVGSLSSTSPLGGLTLYSATKGGVLGLTITDAFDYGAKAIRLNMVAPGHTINPTLESADDKYVSKTALKRHGDPKDVGNAVAWLSSPRASYVTGITLTVDGGLHLTTGPP</sequence>
<dbReference type="EMBL" id="AMGY01000005">
    <property type="protein sequence ID" value="EXJ83044.1"/>
    <property type="molecule type" value="Genomic_DNA"/>
</dbReference>
<dbReference type="Proteomes" id="UP000019478">
    <property type="component" value="Unassembled WGS sequence"/>
</dbReference>
<dbReference type="SUPFAM" id="SSF51735">
    <property type="entry name" value="NAD(P)-binding Rossmann-fold domains"/>
    <property type="match status" value="1"/>
</dbReference>
<evidence type="ECO:0008006" key="5">
    <source>
        <dbReference type="Google" id="ProtNLM"/>
    </source>
</evidence>
<dbReference type="PANTHER" id="PTHR24321:SF12">
    <property type="entry name" value="SHORT-CHAIN DEHYDROGENASE_REDUCTASE FAMILY, PUTATIVE (AFU_ORTHOLOGUE AFUA_5G14340)-RELATED"/>
    <property type="match status" value="1"/>
</dbReference>
<evidence type="ECO:0000313" key="4">
    <source>
        <dbReference type="Proteomes" id="UP000019478"/>
    </source>
</evidence>
<name>W9YL96_9EURO</name>
<dbReference type="eggNOG" id="KOG1200">
    <property type="taxonomic scope" value="Eukaryota"/>
</dbReference>
<evidence type="ECO:0000256" key="1">
    <source>
        <dbReference type="ARBA" id="ARBA00006484"/>
    </source>
</evidence>
<protein>
    <recommendedName>
        <fullName evidence="5">3-oxoacyl-[acyl-carrier protein] reductase</fullName>
    </recommendedName>
</protein>
<dbReference type="Pfam" id="PF13561">
    <property type="entry name" value="adh_short_C2"/>
    <property type="match status" value="1"/>
</dbReference>
<dbReference type="AlphaFoldDB" id="W9YL96"/>
<comment type="caution">
    <text evidence="3">The sequence shown here is derived from an EMBL/GenBank/DDBJ whole genome shotgun (WGS) entry which is preliminary data.</text>
</comment>
<dbReference type="HOGENOM" id="CLU_010194_1_0_1"/>
<dbReference type="OrthoDB" id="5840532at2759"/>
<dbReference type="RefSeq" id="XP_007735167.1">
    <property type="nucleotide sequence ID" value="XM_007736977.1"/>
</dbReference>
<dbReference type="Gene3D" id="3.40.50.720">
    <property type="entry name" value="NAD(P)-binding Rossmann-like Domain"/>
    <property type="match status" value="1"/>
</dbReference>
<gene>
    <name evidence="3" type="ORF">A1O3_06861</name>
</gene>
<proteinExistence type="inferred from homology"/>
<evidence type="ECO:0000256" key="2">
    <source>
        <dbReference type="ARBA" id="ARBA00023002"/>
    </source>
</evidence>
<accession>W9YL96</accession>
<keyword evidence="4" id="KW-1185">Reference proteome</keyword>
<dbReference type="GO" id="GO:0016491">
    <property type="term" value="F:oxidoreductase activity"/>
    <property type="evidence" value="ECO:0007669"/>
    <property type="project" value="UniProtKB-KW"/>
</dbReference>
<dbReference type="PANTHER" id="PTHR24321">
    <property type="entry name" value="DEHYDROGENASES, SHORT CHAIN"/>
    <property type="match status" value="1"/>
</dbReference>
<dbReference type="CDD" id="cd05233">
    <property type="entry name" value="SDR_c"/>
    <property type="match status" value="1"/>
</dbReference>
<evidence type="ECO:0000313" key="3">
    <source>
        <dbReference type="EMBL" id="EXJ83044.1"/>
    </source>
</evidence>
<organism evidence="3 4">
    <name type="scientific">Capronia epimyces CBS 606.96</name>
    <dbReference type="NCBI Taxonomy" id="1182542"/>
    <lineage>
        <taxon>Eukaryota</taxon>
        <taxon>Fungi</taxon>
        <taxon>Dikarya</taxon>
        <taxon>Ascomycota</taxon>
        <taxon>Pezizomycotina</taxon>
        <taxon>Eurotiomycetes</taxon>
        <taxon>Chaetothyriomycetidae</taxon>
        <taxon>Chaetothyriales</taxon>
        <taxon>Herpotrichiellaceae</taxon>
        <taxon>Capronia</taxon>
    </lineage>
</organism>
<dbReference type="InterPro" id="IPR002347">
    <property type="entry name" value="SDR_fam"/>
</dbReference>
<dbReference type="GeneID" id="19170967"/>
<comment type="similarity">
    <text evidence="1">Belongs to the short-chain dehydrogenases/reductases (SDR) family.</text>
</comment>
<dbReference type="PRINTS" id="PR00081">
    <property type="entry name" value="GDHRDH"/>
</dbReference>
<dbReference type="InterPro" id="IPR036291">
    <property type="entry name" value="NAD(P)-bd_dom_sf"/>
</dbReference>
<reference evidence="3 4" key="1">
    <citation type="submission" date="2013-03" db="EMBL/GenBank/DDBJ databases">
        <title>The Genome Sequence of Capronia epimyces CBS 606.96.</title>
        <authorList>
            <consortium name="The Broad Institute Genomics Platform"/>
            <person name="Cuomo C."/>
            <person name="de Hoog S."/>
            <person name="Gorbushina A."/>
            <person name="Walker B."/>
            <person name="Young S.K."/>
            <person name="Zeng Q."/>
            <person name="Gargeya S."/>
            <person name="Fitzgerald M."/>
            <person name="Haas B."/>
            <person name="Abouelleil A."/>
            <person name="Allen A.W."/>
            <person name="Alvarado L."/>
            <person name="Arachchi H.M."/>
            <person name="Berlin A.M."/>
            <person name="Chapman S.B."/>
            <person name="Gainer-Dewar J."/>
            <person name="Goldberg J."/>
            <person name="Griggs A."/>
            <person name="Gujja S."/>
            <person name="Hansen M."/>
            <person name="Howarth C."/>
            <person name="Imamovic A."/>
            <person name="Ireland A."/>
            <person name="Larimer J."/>
            <person name="McCowan C."/>
            <person name="Murphy C."/>
            <person name="Pearson M."/>
            <person name="Poon T.W."/>
            <person name="Priest M."/>
            <person name="Roberts A."/>
            <person name="Saif S."/>
            <person name="Shea T."/>
            <person name="Sisk P."/>
            <person name="Sykes S."/>
            <person name="Wortman J."/>
            <person name="Nusbaum C."/>
            <person name="Birren B."/>
        </authorList>
    </citation>
    <scope>NUCLEOTIDE SEQUENCE [LARGE SCALE GENOMIC DNA]</scope>
    <source>
        <strain evidence="3 4">CBS 606.96</strain>
    </source>
</reference>
<dbReference type="STRING" id="1182542.W9YL96"/>